<dbReference type="EMBL" id="QTSX02007170">
    <property type="protein sequence ID" value="KAJ9050170.1"/>
    <property type="molecule type" value="Genomic_DNA"/>
</dbReference>
<accession>A0ACC2RJL3</accession>
<organism evidence="1 2">
    <name type="scientific">Entomophthora muscae</name>
    <dbReference type="NCBI Taxonomy" id="34485"/>
    <lineage>
        <taxon>Eukaryota</taxon>
        <taxon>Fungi</taxon>
        <taxon>Fungi incertae sedis</taxon>
        <taxon>Zoopagomycota</taxon>
        <taxon>Entomophthoromycotina</taxon>
        <taxon>Entomophthoromycetes</taxon>
        <taxon>Entomophthorales</taxon>
        <taxon>Entomophthoraceae</taxon>
        <taxon>Entomophthora</taxon>
    </lineage>
</organism>
<keyword evidence="2" id="KW-1185">Reference proteome</keyword>
<protein>
    <submittedName>
        <fullName evidence="1">Chromobox protein 5</fullName>
    </submittedName>
</protein>
<evidence type="ECO:0000313" key="1">
    <source>
        <dbReference type="EMBL" id="KAJ9050170.1"/>
    </source>
</evidence>
<dbReference type="Proteomes" id="UP001165960">
    <property type="component" value="Unassembled WGS sequence"/>
</dbReference>
<proteinExistence type="predicted"/>
<name>A0ACC2RJL3_9FUNG</name>
<evidence type="ECO:0000313" key="2">
    <source>
        <dbReference type="Proteomes" id="UP001165960"/>
    </source>
</evidence>
<gene>
    <name evidence="1" type="primary">HP1A</name>
    <name evidence="1" type="ORF">DSO57_1016998</name>
</gene>
<comment type="caution">
    <text evidence="1">The sequence shown here is derived from an EMBL/GenBank/DDBJ whole genome shotgun (WGS) entry which is preliminary data.</text>
</comment>
<sequence length="183" mass="20837">MGPQLISNVEAATDQAAALKQVHQELHVTLAAAITTYKEYTDHKRQEGPTYRPSDLVMVDACNMKLKGTETSSSQPILMEGELEYEWNCILASRKNWRWLEYFVSWKGYPNSKNSWVPHYDCSNSPDLIQEFYECNPTAIDHHELTLAAMKLLSAHKNFPLSHLLDGGIVPWDKAEDLNQTVD</sequence>
<reference evidence="1" key="1">
    <citation type="submission" date="2022-04" db="EMBL/GenBank/DDBJ databases">
        <title>Genome of the entomopathogenic fungus Entomophthora muscae.</title>
        <authorList>
            <person name="Elya C."/>
            <person name="Lovett B.R."/>
            <person name="Lee E."/>
            <person name="Macias A.M."/>
            <person name="Hajek A.E."/>
            <person name="De Bivort B.L."/>
            <person name="Kasson M.T."/>
            <person name="De Fine Licht H.H."/>
            <person name="Stajich J.E."/>
        </authorList>
    </citation>
    <scope>NUCLEOTIDE SEQUENCE</scope>
    <source>
        <strain evidence="1">Berkeley</strain>
    </source>
</reference>